<evidence type="ECO:0000313" key="8">
    <source>
        <dbReference type="EMBL" id="QRR00566.1"/>
    </source>
</evidence>
<organism evidence="8 9">
    <name type="scientific">Dyadobacter sandarakinus</name>
    <dbReference type="NCBI Taxonomy" id="2747268"/>
    <lineage>
        <taxon>Bacteria</taxon>
        <taxon>Pseudomonadati</taxon>
        <taxon>Bacteroidota</taxon>
        <taxon>Cytophagia</taxon>
        <taxon>Cytophagales</taxon>
        <taxon>Spirosomataceae</taxon>
        <taxon>Dyadobacter</taxon>
    </lineage>
</organism>
<dbReference type="InterPro" id="IPR016163">
    <property type="entry name" value="Ald_DH_C"/>
</dbReference>
<comment type="similarity">
    <text evidence="1 6">Belongs to the aldehyde dehydrogenase family.</text>
</comment>
<reference evidence="8 9" key="1">
    <citation type="submission" date="2020-06" db="EMBL/GenBank/DDBJ databases">
        <title>Dyadobacter sandarakinus sp. nov., isolated from the soil of the Arctic Yellow River Station.</title>
        <authorList>
            <person name="Zhang Y."/>
            <person name="Peng F."/>
        </authorList>
    </citation>
    <scope>NUCLEOTIDE SEQUENCE [LARGE SCALE GENOMIC DNA]</scope>
    <source>
        <strain evidence="8 9">Q3-56</strain>
    </source>
</reference>
<dbReference type="InterPro" id="IPR015590">
    <property type="entry name" value="Aldehyde_DH_dom"/>
</dbReference>
<dbReference type="Gene3D" id="3.40.605.10">
    <property type="entry name" value="Aldehyde Dehydrogenase, Chain A, domain 1"/>
    <property type="match status" value="1"/>
</dbReference>
<evidence type="ECO:0000256" key="2">
    <source>
        <dbReference type="ARBA" id="ARBA00023002"/>
    </source>
</evidence>
<dbReference type="RefSeq" id="WP_204661753.1">
    <property type="nucleotide sequence ID" value="NZ_CP056775.1"/>
</dbReference>
<gene>
    <name evidence="8" type="ORF">HWI92_06425</name>
</gene>
<dbReference type="PANTHER" id="PTHR42804">
    <property type="entry name" value="ALDEHYDE DEHYDROGENASE"/>
    <property type="match status" value="1"/>
</dbReference>
<evidence type="ECO:0000256" key="5">
    <source>
        <dbReference type="PROSITE-ProRule" id="PRU10007"/>
    </source>
</evidence>
<dbReference type="CDD" id="cd07138">
    <property type="entry name" value="ALDH_CddD_SSP0762"/>
    <property type="match status" value="1"/>
</dbReference>
<feature type="domain" description="Aldehyde dehydrogenase" evidence="7">
    <location>
        <begin position="14"/>
        <end position="468"/>
    </location>
</feature>
<dbReference type="PROSITE" id="PS00687">
    <property type="entry name" value="ALDEHYDE_DEHYDR_GLU"/>
    <property type="match status" value="1"/>
</dbReference>
<feature type="active site" evidence="5">
    <location>
        <position position="244"/>
    </location>
</feature>
<protein>
    <recommendedName>
        <fullName evidence="3">aldehyde dehydrogenase (NAD(+))</fullName>
        <ecNumber evidence="3">1.2.1.3</ecNumber>
    </recommendedName>
</protein>
<sequence length="471" mass="50138">MRTINQIYVNGSFVTPHGTETFDLVNPSTNTLIGRVTLGDVEDTRRAIAAAKAAFPAFSKTTSAERIAILQRLHDAVAGRKDELVAAMVEEYGGTLQFSRMSIDNALNSFTSNMELLESFTFEKTLGTSLIRLEPVGVVGIITPWNASTSFICGKLATALAAGCTAVIKPSEMSGMQTQLLLECFHEASVPAGIFNVVNGLGTVVGAEITRHPDIAKISFTGSTAVGKTIARDAVATMKRVTLELGGKSPNILLDDADLATAVPMAVMAAFMNSGQACIAGTRLLVPESRADEVNALLKQVVGATQVGRPEDPDTQVGPMVSKKQYERVQGYIQLGLDEGAQLMAGGTGQPEGLEDGNFVKPTVFTGVTNDMRIAREEIFGPVLSVITYRTDEEAITIANDTDYGLHAYVSSSDPERARRVASKIQAGRVAINGLRHDPMAPFGGFKQSGIGREYGVYGLEAYLEPKALIG</sequence>
<dbReference type="InterPro" id="IPR016161">
    <property type="entry name" value="Ald_DH/histidinol_DH"/>
</dbReference>
<keyword evidence="2 6" id="KW-0560">Oxidoreductase</keyword>
<dbReference type="PANTHER" id="PTHR42804:SF1">
    <property type="entry name" value="ALDEHYDE DEHYDROGENASE-RELATED"/>
    <property type="match status" value="1"/>
</dbReference>
<evidence type="ECO:0000256" key="6">
    <source>
        <dbReference type="RuleBase" id="RU003345"/>
    </source>
</evidence>
<dbReference type="Proteomes" id="UP000612680">
    <property type="component" value="Chromosome"/>
</dbReference>
<dbReference type="InterPro" id="IPR029510">
    <property type="entry name" value="Ald_DH_CS_GLU"/>
</dbReference>
<dbReference type="PROSITE" id="PS00070">
    <property type="entry name" value="ALDEHYDE_DEHYDR_CYS"/>
    <property type="match status" value="1"/>
</dbReference>
<comment type="catalytic activity">
    <reaction evidence="4">
        <text>an aldehyde + NAD(+) + H2O = a carboxylate + NADH + 2 H(+)</text>
        <dbReference type="Rhea" id="RHEA:16185"/>
        <dbReference type="ChEBI" id="CHEBI:15377"/>
        <dbReference type="ChEBI" id="CHEBI:15378"/>
        <dbReference type="ChEBI" id="CHEBI:17478"/>
        <dbReference type="ChEBI" id="CHEBI:29067"/>
        <dbReference type="ChEBI" id="CHEBI:57540"/>
        <dbReference type="ChEBI" id="CHEBI:57945"/>
        <dbReference type="EC" id="1.2.1.3"/>
    </reaction>
</comment>
<keyword evidence="9" id="KW-1185">Reference proteome</keyword>
<accession>A0ABX7I3A7</accession>
<dbReference type="EMBL" id="CP056775">
    <property type="protein sequence ID" value="QRR00566.1"/>
    <property type="molecule type" value="Genomic_DNA"/>
</dbReference>
<dbReference type="EC" id="1.2.1.3" evidence="3"/>
<evidence type="ECO:0000256" key="4">
    <source>
        <dbReference type="ARBA" id="ARBA00049194"/>
    </source>
</evidence>
<dbReference type="InterPro" id="IPR016162">
    <property type="entry name" value="Ald_DH_N"/>
</dbReference>
<evidence type="ECO:0000256" key="1">
    <source>
        <dbReference type="ARBA" id="ARBA00009986"/>
    </source>
</evidence>
<evidence type="ECO:0000256" key="3">
    <source>
        <dbReference type="ARBA" id="ARBA00024226"/>
    </source>
</evidence>
<dbReference type="SUPFAM" id="SSF53720">
    <property type="entry name" value="ALDH-like"/>
    <property type="match status" value="1"/>
</dbReference>
<dbReference type="Gene3D" id="3.40.309.10">
    <property type="entry name" value="Aldehyde Dehydrogenase, Chain A, domain 2"/>
    <property type="match status" value="1"/>
</dbReference>
<evidence type="ECO:0000313" key="9">
    <source>
        <dbReference type="Proteomes" id="UP000612680"/>
    </source>
</evidence>
<evidence type="ECO:0000259" key="7">
    <source>
        <dbReference type="Pfam" id="PF00171"/>
    </source>
</evidence>
<dbReference type="Pfam" id="PF00171">
    <property type="entry name" value="Aldedh"/>
    <property type="match status" value="1"/>
</dbReference>
<name>A0ABX7I3A7_9BACT</name>
<dbReference type="InterPro" id="IPR016160">
    <property type="entry name" value="Ald_DH_CS_CYS"/>
</dbReference>
<proteinExistence type="inferred from homology"/>